<feature type="compositionally biased region" description="Acidic residues" evidence="16">
    <location>
        <begin position="32"/>
        <end position="49"/>
    </location>
</feature>
<dbReference type="GO" id="GO:0005524">
    <property type="term" value="F:ATP binding"/>
    <property type="evidence" value="ECO:0007669"/>
    <property type="project" value="UniProtKB-UniRule"/>
</dbReference>
<dbReference type="GO" id="GO:0050684">
    <property type="term" value="P:regulation of mRNA processing"/>
    <property type="evidence" value="ECO:0007669"/>
    <property type="project" value="TreeGrafter"/>
</dbReference>
<reference evidence="18" key="2">
    <citation type="submission" date="2025-08" db="UniProtKB">
        <authorList>
            <consortium name="Ensembl"/>
        </authorList>
    </citation>
    <scope>IDENTIFICATION</scope>
</reference>
<dbReference type="SUPFAM" id="SSF56112">
    <property type="entry name" value="Protein kinase-like (PK-like)"/>
    <property type="match status" value="1"/>
</dbReference>
<evidence type="ECO:0000259" key="17">
    <source>
        <dbReference type="PROSITE" id="PS50011"/>
    </source>
</evidence>
<feature type="compositionally biased region" description="Polar residues" evidence="16">
    <location>
        <begin position="225"/>
        <end position="239"/>
    </location>
</feature>
<keyword evidence="12" id="KW-0539">Nucleus</keyword>
<feature type="compositionally biased region" description="Basic residues" evidence="16">
    <location>
        <begin position="243"/>
        <end position="255"/>
    </location>
</feature>
<dbReference type="GO" id="GO:0004674">
    <property type="term" value="F:protein serine/threonine kinase activity"/>
    <property type="evidence" value="ECO:0007669"/>
    <property type="project" value="UniProtKB-KW"/>
</dbReference>
<dbReference type="PROSITE" id="PS00108">
    <property type="entry name" value="PROTEIN_KINASE_ST"/>
    <property type="match status" value="1"/>
</dbReference>
<dbReference type="InterPro" id="IPR011009">
    <property type="entry name" value="Kinase-like_dom_sf"/>
</dbReference>
<accession>A0A669D2D6</accession>
<evidence type="ECO:0000256" key="13">
    <source>
        <dbReference type="ARBA" id="ARBA00047899"/>
    </source>
</evidence>
<reference evidence="18" key="3">
    <citation type="submission" date="2025-09" db="UniProtKB">
        <authorList>
            <consortium name="Ensembl"/>
        </authorList>
    </citation>
    <scope>IDENTIFICATION</scope>
</reference>
<keyword evidence="19" id="KW-1185">Reference proteome</keyword>
<evidence type="ECO:0000256" key="1">
    <source>
        <dbReference type="ARBA" id="ARBA00004123"/>
    </source>
</evidence>
<dbReference type="Pfam" id="PF00069">
    <property type="entry name" value="Pkinase"/>
    <property type="match status" value="2"/>
</dbReference>
<evidence type="ECO:0000256" key="9">
    <source>
        <dbReference type="ARBA" id="ARBA00022777"/>
    </source>
</evidence>
<dbReference type="InterPro" id="IPR051334">
    <property type="entry name" value="SRPK"/>
</dbReference>
<keyword evidence="9" id="KW-0418">Kinase</keyword>
<dbReference type="EC" id="2.7.11.1" evidence="3"/>
<evidence type="ECO:0000256" key="8">
    <source>
        <dbReference type="ARBA" id="ARBA00022741"/>
    </source>
</evidence>
<reference evidence="19" key="1">
    <citation type="submission" date="2012-01" db="EMBL/GenBank/DDBJ databases">
        <title>The Genome Sequence of Oreochromis niloticus (Nile Tilapia).</title>
        <authorList>
            <consortium name="Broad Institute Genome Assembly Team"/>
            <consortium name="Broad Institute Sequencing Platform"/>
            <person name="Di Palma F."/>
            <person name="Johnson J."/>
            <person name="Lander E.S."/>
            <person name="Lindblad-Toh K."/>
        </authorList>
    </citation>
    <scope>NUCLEOTIDE SEQUENCE [LARGE SCALE GENOMIC DNA]</scope>
</reference>
<evidence type="ECO:0000256" key="10">
    <source>
        <dbReference type="ARBA" id="ARBA00022782"/>
    </source>
</evidence>
<keyword evidence="6" id="KW-0597">Phosphoprotein</keyword>
<evidence type="ECO:0000256" key="14">
    <source>
        <dbReference type="ARBA" id="ARBA00048679"/>
    </source>
</evidence>
<evidence type="ECO:0000256" key="16">
    <source>
        <dbReference type="SAM" id="MobiDB-lite"/>
    </source>
</evidence>
<dbReference type="FunFam" id="1.10.510.10:FF:000105">
    <property type="entry name" value="SRSF protein kinase 2"/>
    <property type="match status" value="1"/>
</dbReference>
<dbReference type="Gene3D" id="1.10.510.10">
    <property type="entry name" value="Transferase(Phosphotransferase) domain 1"/>
    <property type="match status" value="1"/>
</dbReference>
<dbReference type="GO" id="GO:0035556">
    <property type="term" value="P:intracellular signal transduction"/>
    <property type="evidence" value="ECO:0007669"/>
    <property type="project" value="TreeGrafter"/>
</dbReference>
<evidence type="ECO:0000256" key="15">
    <source>
        <dbReference type="PROSITE-ProRule" id="PRU10141"/>
    </source>
</evidence>
<gene>
    <name evidence="18" type="primary">srpk1b</name>
</gene>
<dbReference type="GeneTree" id="ENSGT00940000155264"/>
<organism evidence="18 19">
    <name type="scientific">Oreochromis niloticus</name>
    <name type="common">Nile tilapia</name>
    <name type="synonym">Tilapia nilotica</name>
    <dbReference type="NCBI Taxonomy" id="8128"/>
    <lineage>
        <taxon>Eukaryota</taxon>
        <taxon>Metazoa</taxon>
        <taxon>Chordata</taxon>
        <taxon>Craniata</taxon>
        <taxon>Vertebrata</taxon>
        <taxon>Euteleostomi</taxon>
        <taxon>Actinopterygii</taxon>
        <taxon>Neopterygii</taxon>
        <taxon>Teleostei</taxon>
        <taxon>Neoteleostei</taxon>
        <taxon>Acanthomorphata</taxon>
        <taxon>Ovalentaria</taxon>
        <taxon>Cichlomorphae</taxon>
        <taxon>Cichliformes</taxon>
        <taxon>Cichlidae</taxon>
        <taxon>African cichlids</taxon>
        <taxon>Pseudocrenilabrinae</taxon>
        <taxon>Oreochromini</taxon>
        <taxon>Oreochromis</taxon>
    </lineage>
</organism>
<dbReference type="GO" id="GO:0005737">
    <property type="term" value="C:cytoplasm"/>
    <property type="evidence" value="ECO:0007669"/>
    <property type="project" value="UniProtKB-SubCell"/>
</dbReference>
<name>A0A669D2D6_ORENI</name>
<evidence type="ECO:0000313" key="19">
    <source>
        <dbReference type="Proteomes" id="UP000005207"/>
    </source>
</evidence>
<dbReference type="InterPro" id="IPR008271">
    <property type="entry name" value="Ser/Thr_kinase_AS"/>
</dbReference>
<dbReference type="SMART" id="SM00220">
    <property type="entry name" value="S_TKc"/>
    <property type="match status" value="1"/>
</dbReference>
<keyword evidence="4" id="KW-0963">Cytoplasm</keyword>
<dbReference type="CDD" id="cd14216">
    <property type="entry name" value="STKc_SRPK1"/>
    <property type="match status" value="1"/>
</dbReference>
<dbReference type="FunFam" id="3.30.200.20:FF:000163">
    <property type="entry name" value="SRSF protein kinase 2 isoform X1"/>
    <property type="match status" value="1"/>
</dbReference>
<dbReference type="InterPro" id="IPR000719">
    <property type="entry name" value="Prot_kinase_dom"/>
</dbReference>
<dbReference type="PANTHER" id="PTHR47634:SF4">
    <property type="entry name" value="SRSF PROTEIN KINASE 1"/>
    <property type="match status" value="1"/>
</dbReference>
<dbReference type="PROSITE" id="PS00107">
    <property type="entry name" value="PROTEIN_KINASE_ATP"/>
    <property type="match status" value="1"/>
</dbReference>
<feature type="domain" description="Protein kinase" evidence="17">
    <location>
        <begin position="69"/>
        <end position="504"/>
    </location>
</feature>
<feature type="compositionally biased region" description="Basic and acidic residues" evidence="16">
    <location>
        <begin position="256"/>
        <end position="269"/>
    </location>
</feature>
<keyword evidence="10" id="KW-0221">Differentiation</keyword>
<evidence type="ECO:0000256" key="12">
    <source>
        <dbReference type="ARBA" id="ARBA00023242"/>
    </source>
</evidence>
<dbReference type="GO" id="GO:0005634">
    <property type="term" value="C:nucleus"/>
    <property type="evidence" value="ECO:0007669"/>
    <property type="project" value="UniProtKB-SubCell"/>
</dbReference>
<evidence type="ECO:0000256" key="7">
    <source>
        <dbReference type="ARBA" id="ARBA00022679"/>
    </source>
</evidence>
<dbReference type="GO" id="GO:0030154">
    <property type="term" value="P:cell differentiation"/>
    <property type="evidence" value="ECO:0007669"/>
    <property type="project" value="UniProtKB-KW"/>
</dbReference>
<comment type="subcellular location">
    <subcellularLocation>
        <location evidence="2">Cytoplasm</location>
    </subcellularLocation>
    <subcellularLocation>
        <location evidence="1">Nucleus</location>
    </subcellularLocation>
</comment>
<dbReference type="Proteomes" id="UP000005207">
    <property type="component" value="Linkage group LG5"/>
</dbReference>
<feature type="compositionally biased region" description="Acidic residues" evidence="16">
    <location>
        <begin position="277"/>
        <end position="290"/>
    </location>
</feature>
<dbReference type="Gene3D" id="3.30.200.20">
    <property type="entry name" value="Phosphorylase Kinase, domain 1"/>
    <property type="match status" value="1"/>
</dbReference>
<keyword evidence="11 15" id="KW-0067">ATP-binding</keyword>
<dbReference type="PANTHER" id="PTHR47634">
    <property type="entry name" value="PROTEIN KINASE DOMAIN-CONTAINING PROTEIN-RELATED"/>
    <property type="match status" value="1"/>
</dbReference>
<comment type="catalytic activity">
    <reaction evidence="14">
        <text>L-seryl-[protein] + ATP = O-phospho-L-seryl-[protein] + ADP + H(+)</text>
        <dbReference type="Rhea" id="RHEA:17989"/>
        <dbReference type="Rhea" id="RHEA-COMP:9863"/>
        <dbReference type="Rhea" id="RHEA-COMP:11604"/>
        <dbReference type="ChEBI" id="CHEBI:15378"/>
        <dbReference type="ChEBI" id="CHEBI:29999"/>
        <dbReference type="ChEBI" id="CHEBI:30616"/>
        <dbReference type="ChEBI" id="CHEBI:83421"/>
        <dbReference type="ChEBI" id="CHEBI:456216"/>
        <dbReference type="EC" id="2.7.11.1"/>
    </reaction>
</comment>
<evidence type="ECO:0000256" key="4">
    <source>
        <dbReference type="ARBA" id="ARBA00022490"/>
    </source>
</evidence>
<feature type="region of interest" description="Disordered" evidence="16">
    <location>
        <begin position="225"/>
        <end position="298"/>
    </location>
</feature>
<keyword evidence="7" id="KW-0808">Transferase</keyword>
<feature type="binding site" evidence="15">
    <location>
        <position position="98"/>
    </location>
    <ligand>
        <name>ATP</name>
        <dbReference type="ChEBI" id="CHEBI:30616"/>
    </ligand>
</feature>
<evidence type="ECO:0000256" key="11">
    <source>
        <dbReference type="ARBA" id="ARBA00022840"/>
    </source>
</evidence>
<evidence type="ECO:0000256" key="2">
    <source>
        <dbReference type="ARBA" id="ARBA00004496"/>
    </source>
</evidence>
<proteinExistence type="predicted"/>
<evidence type="ECO:0000256" key="6">
    <source>
        <dbReference type="ARBA" id="ARBA00022553"/>
    </source>
</evidence>
<dbReference type="GO" id="GO:0000245">
    <property type="term" value="P:spliceosomal complex assembly"/>
    <property type="evidence" value="ECO:0007669"/>
    <property type="project" value="TreeGrafter"/>
</dbReference>
<dbReference type="Ensembl" id="ENSONIT00000091500.1">
    <property type="protein sequence ID" value="ENSONIP00000054641.1"/>
    <property type="gene ID" value="ENSONIG00000019349.2"/>
</dbReference>
<dbReference type="FunFam" id="1.10.510.10:FF:000705">
    <property type="entry name" value="SRSF protein kinase 2"/>
    <property type="match status" value="1"/>
</dbReference>
<evidence type="ECO:0000256" key="5">
    <source>
        <dbReference type="ARBA" id="ARBA00022527"/>
    </source>
</evidence>
<dbReference type="InterPro" id="IPR017441">
    <property type="entry name" value="Protein_kinase_ATP_BS"/>
</dbReference>
<dbReference type="PROSITE" id="PS50011">
    <property type="entry name" value="PROTEIN_KINASE_DOM"/>
    <property type="match status" value="1"/>
</dbReference>
<sequence>FVSQSDIIFHQPEPHGRGGGSQPGQAESPLPEQDEEILGSDDDEQEDPNDYCRGGYHHVRIGDLFNGRYHVIRKLGWGHFSTVWLAWDIQEKCFVAMKVVKSAEHYTETALDEIKLLKSVRNTDPSDPYREKVVQLLDDFKISGMNGTHVCMVFEVLGYHLLKWIIKSNYQGLPSPCVKSIIRQVLQGLDYLHTKCKIIHTDIKPENILLTVNEPYIKKMAAEATQWQKTGTAPPSGSTAKMSKNKKKKMKKKQKKQAEMQEKRIHEMEGGALPDTREEEDDEETTENTEDTSSATLSTSATLQDITNHTNTHQLHFLLLSLTGASGSMLVNPLDPLNADKLQVKIADLGNACWVHKHFTDDIQTRQYRSLEVLIGAGYSTPADIWSTACMAFELATGDYLFEPHSGEDYSRDEDHIALIIELLGKVPRKLILAGKYSKEFFTKKGDLRHITKLKPWGLFDVLVEKYEWSKEEAHSFSSFLLPMLDLVPERRATAAQCLSHPWLSS</sequence>
<feature type="region of interest" description="Disordered" evidence="16">
    <location>
        <begin position="1"/>
        <end position="49"/>
    </location>
</feature>
<protein>
    <recommendedName>
        <fullName evidence="3">non-specific serine/threonine protein kinase</fullName>
        <ecNumber evidence="3">2.7.11.1</ecNumber>
    </recommendedName>
</protein>
<evidence type="ECO:0000256" key="3">
    <source>
        <dbReference type="ARBA" id="ARBA00012513"/>
    </source>
</evidence>
<comment type="catalytic activity">
    <reaction evidence="13">
        <text>L-threonyl-[protein] + ATP = O-phospho-L-threonyl-[protein] + ADP + H(+)</text>
        <dbReference type="Rhea" id="RHEA:46608"/>
        <dbReference type="Rhea" id="RHEA-COMP:11060"/>
        <dbReference type="Rhea" id="RHEA-COMP:11605"/>
        <dbReference type="ChEBI" id="CHEBI:15378"/>
        <dbReference type="ChEBI" id="CHEBI:30013"/>
        <dbReference type="ChEBI" id="CHEBI:30616"/>
        <dbReference type="ChEBI" id="CHEBI:61977"/>
        <dbReference type="ChEBI" id="CHEBI:456216"/>
        <dbReference type="EC" id="2.7.11.1"/>
    </reaction>
</comment>
<evidence type="ECO:0000313" key="18">
    <source>
        <dbReference type="Ensembl" id="ENSONIP00000054641.1"/>
    </source>
</evidence>
<keyword evidence="5" id="KW-0723">Serine/threonine-protein kinase</keyword>
<dbReference type="AlphaFoldDB" id="A0A669D2D6"/>
<keyword evidence="8 15" id="KW-0547">Nucleotide-binding</keyword>